<evidence type="ECO:0000259" key="3">
    <source>
        <dbReference type="SMART" id="SM00849"/>
    </source>
</evidence>
<dbReference type="InterPro" id="IPR036866">
    <property type="entry name" value="RibonucZ/Hydroxyglut_hydro"/>
</dbReference>
<feature type="domain" description="Metallo-beta-lactamase" evidence="3">
    <location>
        <begin position="56"/>
        <end position="237"/>
    </location>
</feature>
<proteinExistence type="inferred from homology"/>
<keyword evidence="2" id="KW-0732">Signal</keyword>
<name>A0A545UIK5_9GAMM</name>
<dbReference type="GO" id="GO:0016787">
    <property type="term" value="F:hydrolase activity"/>
    <property type="evidence" value="ECO:0007669"/>
    <property type="project" value="UniProtKB-KW"/>
</dbReference>
<dbReference type="AlphaFoldDB" id="A0A545UIK5"/>
<accession>A0A545UIK5</accession>
<dbReference type="InterPro" id="IPR001279">
    <property type="entry name" value="Metallo-B-lactamas"/>
</dbReference>
<dbReference type="Gene3D" id="3.60.15.10">
    <property type="entry name" value="Ribonuclease Z/Hydroxyacylglutathione hydrolase-like"/>
    <property type="match status" value="1"/>
</dbReference>
<dbReference type="EMBL" id="VIKS01000002">
    <property type="protein sequence ID" value="TQV89296.1"/>
    <property type="molecule type" value="Genomic_DNA"/>
</dbReference>
<evidence type="ECO:0000313" key="4">
    <source>
        <dbReference type="EMBL" id="TQV89296.1"/>
    </source>
</evidence>
<dbReference type="Pfam" id="PF00753">
    <property type="entry name" value="Lactamase_B"/>
    <property type="match status" value="1"/>
</dbReference>
<keyword evidence="5" id="KW-1185">Reference proteome</keyword>
<dbReference type="OrthoDB" id="9769598at2"/>
<feature type="signal peptide" evidence="2">
    <location>
        <begin position="1"/>
        <end position="27"/>
    </location>
</feature>
<evidence type="ECO:0000313" key="5">
    <source>
        <dbReference type="Proteomes" id="UP000315439"/>
    </source>
</evidence>
<sequence>MKYFKKAAISKGLVAASTLILTTSLFAAEKKQEVDFSTTEVSPGLYMLAGVGGFTGGNIGLSVGEDGVVMIDDSMPPLLDKMKKSIKSVTDKPVDFLINTHVHGDHTGNNENMGKEGTRIVAHENLRQHLLTKGIRTQKGNEKAPKAALPVITFSHSMSFHLNGEDAKIFHVAHAHTDGDAVIHFKNANVIHMGDTFFNGMFPFIDLDSGGSVDGFIKAQKKVYKLSNDDTKIIPGHGPLANKKDLKMAIEMLVDVRKIITKLVKQGKSEAEVVKLNPLAKYDAKWTWGFISTERMTKQIYRGVKEGHKHAKEKGHHSH</sequence>
<comment type="caution">
    <text evidence="4">The sequence shown here is derived from an EMBL/GenBank/DDBJ whole genome shotgun (WGS) entry which is preliminary data.</text>
</comment>
<reference evidence="4 5" key="1">
    <citation type="submission" date="2019-07" db="EMBL/GenBank/DDBJ databases">
        <title>Draft genome for Aliikangiella sp. M105.</title>
        <authorList>
            <person name="Wang G."/>
        </authorList>
    </citation>
    <scope>NUCLEOTIDE SEQUENCE [LARGE SCALE GENOMIC DNA]</scope>
    <source>
        <strain evidence="4 5">M105</strain>
    </source>
</reference>
<organism evidence="4 5">
    <name type="scientific">Aliikangiella coralliicola</name>
    <dbReference type="NCBI Taxonomy" id="2592383"/>
    <lineage>
        <taxon>Bacteria</taxon>
        <taxon>Pseudomonadati</taxon>
        <taxon>Pseudomonadota</taxon>
        <taxon>Gammaproteobacteria</taxon>
        <taxon>Oceanospirillales</taxon>
        <taxon>Pleioneaceae</taxon>
        <taxon>Aliikangiella</taxon>
    </lineage>
</organism>
<dbReference type="RefSeq" id="WP_142892146.1">
    <property type="nucleotide sequence ID" value="NZ_ML660161.1"/>
</dbReference>
<comment type="similarity">
    <text evidence="1">Belongs to the metallo-beta-lactamase superfamily. Class-B beta-lactamase family.</text>
</comment>
<gene>
    <name evidence="4" type="ORF">FLL46_03960</name>
</gene>
<feature type="chain" id="PRO_5021755735" evidence="2">
    <location>
        <begin position="28"/>
        <end position="319"/>
    </location>
</feature>
<evidence type="ECO:0000256" key="2">
    <source>
        <dbReference type="SAM" id="SignalP"/>
    </source>
</evidence>
<dbReference type="PANTHER" id="PTHR42951">
    <property type="entry name" value="METALLO-BETA-LACTAMASE DOMAIN-CONTAINING"/>
    <property type="match status" value="1"/>
</dbReference>
<dbReference type="GO" id="GO:0017001">
    <property type="term" value="P:antibiotic catabolic process"/>
    <property type="evidence" value="ECO:0007669"/>
    <property type="project" value="UniProtKB-ARBA"/>
</dbReference>
<dbReference type="InterPro" id="IPR050855">
    <property type="entry name" value="NDM-1-like"/>
</dbReference>
<keyword evidence="4" id="KW-0378">Hydrolase</keyword>
<dbReference type="PANTHER" id="PTHR42951:SF4">
    <property type="entry name" value="ACYL-COENZYME A THIOESTERASE MBLAC2"/>
    <property type="match status" value="1"/>
</dbReference>
<protein>
    <submittedName>
        <fullName evidence="4">MBL fold metallo-hydrolase</fullName>
    </submittedName>
</protein>
<dbReference type="Proteomes" id="UP000315439">
    <property type="component" value="Unassembled WGS sequence"/>
</dbReference>
<evidence type="ECO:0000256" key="1">
    <source>
        <dbReference type="ARBA" id="ARBA00005250"/>
    </source>
</evidence>
<dbReference type="SMART" id="SM00849">
    <property type="entry name" value="Lactamase_B"/>
    <property type="match status" value="1"/>
</dbReference>
<dbReference type="CDD" id="cd16282">
    <property type="entry name" value="metallo-hydrolase-like_MBL-fold"/>
    <property type="match status" value="1"/>
</dbReference>
<dbReference type="SUPFAM" id="SSF56281">
    <property type="entry name" value="Metallo-hydrolase/oxidoreductase"/>
    <property type="match status" value="1"/>
</dbReference>